<gene>
    <name evidence="1" type="ORF">LTR09_011821</name>
</gene>
<dbReference type="EMBL" id="JAWDJX010000082">
    <property type="protein sequence ID" value="KAK3046738.1"/>
    <property type="molecule type" value="Genomic_DNA"/>
</dbReference>
<dbReference type="AlphaFoldDB" id="A0AAJ0G4T0"/>
<evidence type="ECO:0000313" key="1">
    <source>
        <dbReference type="EMBL" id="KAK3046738.1"/>
    </source>
</evidence>
<evidence type="ECO:0000313" key="2">
    <source>
        <dbReference type="Proteomes" id="UP001271007"/>
    </source>
</evidence>
<organism evidence="1 2">
    <name type="scientific">Extremus antarcticus</name>
    <dbReference type="NCBI Taxonomy" id="702011"/>
    <lineage>
        <taxon>Eukaryota</taxon>
        <taxon>Fungi</taxon>
        <taxon>Dikarya</taxon>
        <taxon>Ascomycota</taxon>
        <taxon>Pezizomycotina</taxon>
        <taxon>Dothideomycetes</taxon>
        <taxon>Dothideomycetidae</taxon>
        <taxon>Mycosphaerellales</taxon>
        <taxon>Extremaceae</taxon>
        <taxon>Extremus</taxon>
    </lineage>
</organism>
<sequence length="166" mass="17930">MDLTLTYHTTPTSSSCSTLVDHVDRTHPNITCFTASLHHPTPSTLSIGSLKGQLLHKSRMSDVKEECFAYDATHAPEAKLHKVGNYLSNESFETEEDELVVLVPEARGKGLGLRAVGKLVEVVMGTEGPEGLEKKEGLVMLEPGPIGRPEGGVDVTEATDKIAAHW</sequence>
<protein>
    <submittedName>
        <fullName evidence="1">Uncharacterized protein</fullName>
    </submittedName>
</protein>
<accession>A0AAJ0G4T0</accession>
<comment type="caution">
    <text evidence="1">The sequence shown here is derived from an EMBL/GenBank/DDBJ whole genome shotgun (WGS) entry which is preliminary data.</text>
</comment>
<keyword evidence="2" id="KW-1185">Reference proteome</keyword>
<proteinExistence type="predicted"/>
<reference evidence="1" key="1">
    <citation type="submission" date="2023-04" db="EMBL/GenBank/DDBJ databases">
        <title>Black Yeasts Isolated from many extreme environments.</title>
        <authorList>
            <person name="Coleine C."/>
            <person name="Stajich J.E."/>
            <person name="Selbmann L."/>
        </authorList>
    </citation>
    <scope>NUCLEOTIDE SEQUENCE</scope>
    <source>
        <strain evidence="1">CCFEE 5312</strain>
    </source>
</reference>
<name>A0AAJ0G4T0_9PEZI</name>
<dbReference type="Proteomes" id="UP001271007">
    <property type="component" value="Unassembled WGS sequence"/>
</dbReference>